<dbReference type="InterPro" id="IPR001810">
    <property type="entry name" value="F-box_dom"/>
</dbReference>
<dbReference type="PANTHER" id="PTHR31293">
    <property type="entry name" value="RNI-LIKE SUPERFAMILY PROTEIN"/>
    <property type="match status" value="1"/>
</dbReference>
<evidence type="ECO:0000313" key="2">
    <source>
        <dbReference type="EMBL" id="KAL1189774.1"/>
    </source>
</evidence>
<dbReference type="SUPFAM" id="SSF52047">
    <property type="entry name" value="RNI-like"/>
    <property type="match status" value="1"/>
</dbReference>
<dbReference type="CDD" id="cd22160">
    <property type="entry name" value="F-box_AtFBL13-like"/>
    <property type="match status" value="1"/>
</dbReference>
<evidence type="ECO:0000259" key="1">
    <source>
        <dbReference type="PROSITE" id="PS50181"/>
    </source>
</evidence>
<dbReference type="InterPro" id="IPR053781">
    <property type="entry name" value="F-box_AtFBL13-like"/>
</dbReference>
<dbReference type="AlphaFoldDB" id="A0ABD0ZHF2"/>
<dbReference type="SMART" id="SM00256">
    <property type="entry name" value="FBOX"/>
    <property type="match status" value="1"/>
</dbReference>
<organism evidence="2 3">
    <name type="scientific">Cardamine amara subsp. amara</name>
    <dbReference type="NCBI Taxonomy" id="228776"/>
    <lineage>
        <taxon>Eukaryota</taxon>
        <taxon>Viridiplantae</taxon>
        <taxon>Streptophyta</taxon>
        <taxon>Embryophyta</taxon>
        <taxon>Tracheophyta</taxon>
        <taxon>Spermatophyta</taxon>
        <taxon>Magnoliopsida</taxon>
        <taxon>eudicotyledons</taxon>
        <taxon>Gunneridae</taxon>
        <taxon>Pentapetalae</taxon>
        <taxon>rosids</taxon>
        <taxon>malvids</taxon>
        <taxon>Brassicales</taxon>
        <taxon>Brassicaceae</taxon>
        <taxon>Cardamineae</taxon>
        <taxon>Cardamine</taxon>
    </lineage>
</organism>
<protein>
    <submittedName>
        <fullName evidence="2">F-box/LRR-repeat protein</fullName>
    </submittedName>
</protein>
<dbReference type="Pfam" id="PF00646">
    <property type="entry name" value="F-box"/>
    <property type="match status" value="1"/>
</dbReference>
<dbReference type="Gene3D" id="1.20.1280.50">
    <property type="match status" value="1"/>
</dbReference>
<feature type="domain" description="F-box" evidence="1">
    <location>
        <begin position="1"/>
        <end position="37"/>
    </location>
</feature>
<dbReference type="PROSITE" id="PS50181">
    <property type="entry name" value="FBOX"/>
    <property type="match status" value="1"/>
</dbReference>
<accession>A0ABD0ZHF2</accession>
<dbReference type="EMBL" id="JBANAX010000888">
    <property type="protein sequence ID" value="KAL1189774.1"/>
    <property type="molecule type" value="Genomic_DNA"/>
</dbReference>
<reference evidence="2 3" key="1">
    <citation type="submission" date="2024-04" db="EMBL/GenBank/DDBJ databases">
        <title>Genome assembly C_amara_ONT_v2.</title>
        <authorList>
            <person name="Yant L."/>
            <person name="Moore C."/>
            <person name="Slenker M."/>
        </authorList>
    </citation>
    <scope>NUCLEOTIDE SEQUENCE [LARGE SCALE GENOMIC DNA]</scope>
    <source>
        <tissue evidence="2">Leaf</tissue>
    </source>
</reference>
<dbReference type="Pfam" id="PF24758">
    <property type="entry name" value="LRR_At5g56370"/>
    <property type="match status" value="1"/>
</dbReference>
<dbReference type="Proteomes" id="UP001558713">
    <property type="component" value="Unassembled WGS sequence"/>
</dbReference>
<dbReference type="InterPro" id="IPR055411">
    <property type="entry name" value="LRR_FXL15/At3g58940/PEG3-like"/>
</dbReference>
<dbReference type="PANTHER" id="PTHR31293:SF12">
    <property type="entry name" value="RNI-LIKE SUPERFAMILY PROTEIN"/>
    <property type="match status" value="1"/>
</dbReference>
<dbReference type="InterPro" id="IPR055294">
    <property type="entry name" value="FBL60-like"/>
</dbReference>
<name>A0ABD0ZHF2_CARAN</name>
<dbReference type="SUPFAM" id="SSF81383">
    <property type="entry name" value="F-box domain"/>
    <property type="match status" value="1"/>
</dbReference>
<comment type="caution">
    <text evidence="2">The sequence shown here is derived from an EMBL/GenBank/DDBJ whole genome shotgun (WGS) entry which is preliminary data.</text>
</comment>
<gene>
    <name evidence="2" type="ORF">V5N11_036253</name>
</gene>
<sequence length="298" mass="33802">MDRISGLPDEILCHTLSFLSTKEAASTSLLSKRWRNLFAFTPILRFKDEDTNFFNGNPDLDSSRSFSDFVDRALAVSGNSPVKKFSLKYRRHNVESAHVNLWICNVLSRGVLDHLHLDVIANGRTSLPLQIFTCKTIVKLKLGKWFVIPMVPESASLPALKTPFLDCILFENHPGRAFQALLSACHVLEELLIRDWRWCRTVSSATLQRLTIIYRSNVGFGAFDFRSIIFDIPSLIYLEYSDSVPDEYPIVSLDSLVEAKLNLGSRMLKNKSNPTNLIKGLICFGVFFINVLTDLMHE</sequence>
<dbReference type="InterPro" id="IPR036047">
    <property type="entry name" value="F-box-like_dom_sf"/>
</dbReference>
<proteinExistence type="predicted"/>
<evidence type="ECO:0000313" key="3">
    <source>
        <dbReference type="Proteomes" id="UP001558713"/>
    </source>
</evidence>
<keyword evidence="3" id="KW-1185">Reference proteome</keyword>